<dbReference type="Ensembl" id="ENSOMYT00000137824.1">
    <property type="protein sequence ID" value="ENSOMYP00000117326.1"/>
    <property type="gene ID" value="ENSOMYG00000050216.1"/>
</dbReference>
<organism evidence="1 2">
    <name type="scientific">Oncorhynchus mykiss</name>
    <name type="common">Rainbow trout</name>
    <name type="synonym">Salmo gairdneri</name>
    <dbReference type="NCBI Taxonomy" id="8022"/>
    <lineage>
        <taxon>Eukaryota</taxon>
        <taxon>Metazoa</taxon>
        <taxon>Chordata</taxon>
        <taxon>Craniata</taxon>
        <taxon>Vertebrata</taxon>
        <taxon>Euteleostomi</taxon>
        <taxon>Actinopterygii</taxon>
        <taxon>Neopterygii</taxon>
        <taxon>Teleostei</taxon>
        <taxon>Protacanthopterygii</taxon>
        <taxon>Salmoniformes</taxon>
        <taxon>Salmonidae</taxon>
        <taxon>Salmoninae</taxon>
        <taxon>Oncorhynchus</taxon>
    </lineage>
</organism>
<evidence type="ECO:0000313" key="1">
    <source>
        <dbReference type="Ensembl" id="ENSOMYP00000117326.1"/>
    </source>
</evidence>
<accession>A0A8K9V9P5</accession>
<dbReference type="AlphaFoldDB" id="A0A8K9V9P5"/>
<keyword evidence="2" id="KW-1185">Reference proteome</keyword>
<dbReference type="Proteomes" id="UP000694395">
    <property type="component" value="Unassembled WGS sequence"/>
</dbReference>
<dbReference type="GeneTree" id="ENSGT00990000204060"/>
<reference evidence="1" key="2">
    <citation type="submission" date="2025-09" db="UniProtKB">
        <authorList>
            <consortium name="Ensembl"/>
        </authorList>
    </citation>
    <scope>IDENTIFICATION</scope>
</reference>
<protein>
    <submittedName>
        <fullName evidence="1">Uncharacterized protein</fullName>
    </submittedName>
</protein>
<reference evidence="1" key="1">
    <citation type="submission" date="2025-08" db="UniProtKB">
        <authorList>
            <consortium name="Ensembl"/>
        </authorList>
    </citation>
    <scope>IDENTIFICATION</scope>
</reference>
<sequence length="223" mass="24730">MNCKSVIFPIKFQRKTKSHTSTAWKEGHIGVLGEICMQLVLLVDALLLNAIPALLLSDPQGTRDVVSKVQSLLLGLVLTSLQVADGLVVVLQLQVTLAQEEVGFDRMGVQFQRVLLHLAQSTVGVMYTHTQEQSVALLLQLLCCGTLLWAASHLLWWLCSAARTVSLSCSPSLRLASCQVKEWPCSLSSHKLEKKDRQHQQQLLLRVVRCCCNSYIEPSHFTG</sequence>
<proteinExistence type="predicted"/>
<evidence type="ECO:0000313" key="2">
    <source>
        <dbReference type="Proteomes" id="UP000694395"/>
    </source>
</evidence>
<name>A0A8K9V9P5_ONCMY</name>